<proteinExistence type="predicted"/>
<dbReference type="EMBL" id="CP047260">
    <property type="protein sequence ID" value="QHE99620.1"/>
    <property type="molecule type" value="Genomic_DNA"/>
</dbReference>
<protein>
    <submittedName>
        <fullName evidence="1">Uncharacterized protein</fullName>
    </submittedName>
</protein>
<evidence type="ECO:0000313" key="1">
    <source>
        <dbReference type="EMBL" id="QHE99620.1"/>
    </source>
</evidence>
<sequence length="87" mass="9787">MSAKTVSQKMHFQRIYRPFRGQVRSHGLRPESRADLCITPSILRGNAVLDALRPFDNQICRCAAPACRSGKRSVPSGNSFLRRLPFS</sequence>
<evidence type="ECO:0000313" key="2">
    <source>
        <dbReference type="Proteomes" id="UP000003811"/>
    </source>
</evidence>
<dbReference type="Proteomes" id="UP000003811">
    <property type="component" value="Chromosome"/>
</dbReference>
<accession>A0A8T8C7N1</accession>
<organism evidence="1 2">
    <name type="scientific">Pseudomonas syringae pv. maculicola str. ES4326</name>
    <dbReference type="NCBI Taxonomy" id="629265"/>
    <lineage>
        <taxon>Bacteria</taxon>
        <taxon>Pseudomonadati</taxon>
        <taxon>Pseudomonadota</taxon>
        <taxon>Gammaproteobacteria</taxon>
        <taxon>Pseudomonadales</taxon>
        <taxon>Pseudomonadaceae</taxon>
        <taxon>Pseudomonas</taxon>
    </lineage>
</organism>
<gene>
    <name evidence="1" type="ORF">PMA4326_025415</name>
</gene>
<reference evidence="1 2" key="1">
    <citation type="journal article" date="2011" name="PLoS Pathog.">
        <title>Dynamic evolution of pathogenicity revealed by sequencing and comparative genomics of 19 Pseudomonas syringae isolates.</title>
        <authorList>
            <person name="Baltrus D.A."/>
            <person name="Nishimura M.T."/>
            <person name="Romanchuk A."/>
            <person name="Chang J.H."/>
            <person name="Mukhtar M.S."/>
            <person name="Cherkis K."/>
            <person name="Roach J."/>
            <person name="Grant S.R."/>
            <person name="Jones C.D."/>
            <person name="Dangl J.L."/>
        </authorList>
    </citation>
    <scope>NUCLEOTIDE SEQUENCE [LARGE SCALE GENOMIC DNA]</scope>
    <source>
        <strain evidence="1 2">ES4326</strain>
    </source>
</reference>
<dbReference type="AlphaFoldDB" id="A0A8T8C7N1"/>
<name>A0A8T8C7N1_PSEYM</name>